<reference evidence="1 2" key="1">
    <citation type="journal article" date="2014" name="Int. J. Syst. Evol. Microbiol.">
        <title>Nocardia vulneris sp. nov., isolated from wounds of human patients in North America.</title>
        <authorList>
            <person name="Lasker B.A."/>
            <person name="Bell M."/>
            <person name="Klenk H.P."/>
            <person name="Sproer C."/>
            <person name="Schumann C."/>
            <person name="Schumann P."/>
            <person name="Brown J.M."/>
        </authorList>
    </citation>
    <scope>NUCLEOTIDE SEQUENCE [LARGE SCALE GENOMIC DNA]</scope>
    <source>
        <strain evidence="1 2">W9851</strain>
    </source>
</reference>
<protein>
    <recommendedName>
        <fullName evidence="3">Secreted protein</fullName>
    </recommendedName>
</protein>
<proteinExistence type="predicted"/>
<keyword evidence="2" id="KW-1185">Reference proteome</keyword>
<sequence>MARIALVSLVAAAGWGLTLPGPGDVDGRAVGAAEVVLVRDDGDMAADDPADAITDEQLRDVQLCTSAEEEAARTAEAVKDCAAKRIASAARRFENAPSEEYSKFEATVPFKLKDDVGVAAAQRGKGIRPDASHRDVAELALMVVCAHTAATGGPCGDPSDRICVDSTGSESDAMSAKGLQDYLEEKRRLLCGSGSDSDLPTEQREAKQAALHALRMAKGDDRSLTGRIQADKAEALAVLTWRAAGWL</sequence>
<dbReference type="EMBL" id="JNFP01000003">
    <property type="protein sequence ID" value="KIA66259.1"/>
    <property type="molecule type" value="Genomic_DNA"/>
</dbReference>
<comment type="caution">
    <text evidence="1">The sequence shown here is derived from an EMBL/GenBank/DDBJ whole genome shotgun (WGS) entry which is preliminary data.</text>
</comment>
<accession>A0ABR4ZMV2</accession>
<name>A0ABR4ZMV2_9NOCA</name>
<organism evidence="1 2">
    <name type="scientific">Nocardia vulneris</name>
    <dbReference type="NCBI Taxonomy" id="1141657"/>
    <lineage>
        <taxon>Bacteria</taxon>
        <taxon>Bacillati</taxon>
        <taxon>Actinomycetota</taxon>
        <taxon>Actinomycetes</taxon>
        <taxon>Mycobacteriales</taxon>
        <taxon>Nocardiaceae</taxon>
        <taxon>Nocardia</taxon>
    </lineage>
</organism>
<evidence type="ECO:0008006" key="3">
    <source>
        <dbReference type="Google" id="ProtNLM"/>
    </source>
</evidence>
<dbReference type="Proteomes" id="UP000031364">
    <property type="component" value="Unassembled WGS sequence"/>
</dbReference>
<evidence type="ECO:0000313" key="2">
    <source>
        <dbReference type="Proteomes" id="UP000031364"/>
    </source>
</evidence>
<gene>
    <name evidence="1" type="ORF">FG87_03655</name>
</gene>
<evidence type="ECO:0000313" key="1">
    <source>
        <dbReference type="EMBL" id="KIA66259.1"/>
    </source>
</evidence>